<keyword evidence="2" id="KW-1185">Reference proteome</keyword>
<feature type="non-terminal residue" evidence="1">
    <location>
        <position position="42"/>
    </location>
</feature>
<gene>
    <name evidence="1" type="ORF">RFULGI_LOCUS4365</name>
</gene>
<dbReference type="EMBL" id="CAJVPZ010004327">
    <property type="protein sequence ID" value="CAG8544377.1"/>
    <property type="molecule type" value="Genomic_DNA"/>
</dbReference>
<reference evidence="1" key="1">
    <citation type="submission" date="2021-06" db="EMBL/GenBank/DDBJ databases">
        <authorList>
            <person name="Kallberg Y."/>
            <person name="Tangrot J."/>
            <person name="Rosling A."/>
        </authorList>
    </citation>
    <scope>NUCLEOTIDE SEQUENCE</scope>
    <source>
        <strain evidence="1">IN212</strain>
    </source>
</reference>
<name>A0A9N9AYK5_9GLOM</name>
<organism evidence="1 2">
    <name type="scientific">Racocetra fulgida</name>
    <dbReference type="NCBI Taxonomy" id="60492"/>
    <lineage>
        <taxon>Eukaryota</taxon>
        <taxon>Fungi</taxon>
        <taxon>Fungi incertae sedis</taxon>
        <taxon>Mucoromycota</taxon>
        <taxon>Glomeromycotina</taxon>
        <taxon>Glomeromycetes</taxon>
        <taxon>Diversisporales</taxon>
        <taxon>Gigasporaceae</taxon>
        <taxon>Racocetra</taxon>
    </lineage>
</organism>
<sequence>MNEIALYDSMMFDALSVRLRNVMQLHNSLVVYRSIRLKFKEH</sequence>
<proteinExistence type="predicted"/>
<protein>
    <submittedName>
        <fullName evidence="1">18959_t:CDS:1</fullName>
    </submittedName>
</protein>
<dbReference type="AlphaFoldDB" id="A0A9N9AYK5"/>
<comment type="caution">
    <text evidence="1">The sequence shown here is derived from an EMBL/GenBank/DDBJ whole genome shotgun (WGS) entry which is preliminary data.</text>
</comment>
<dbReference type="Proteomes" id="UP000789396">
    <property type="component" value="Unassembled WGS sequence"/>
</dbReference>
<accession>A0A9N9AYK5</accession>
<evidence type="ECO:0000313" key="1">
    <source>
        <dbReference type="EMBL" id="CAG8544377.1"/>
    </source>
</evidence>
<evidence type="ECO:0000313" key="2">
    <source>
        <dbReference type="Proteomes" id="UP000789396"/>
    </source>
</evidence>